<protein>
    <submittedName>
        <fullName evidence="1">Uncharacterized protein</fullName>
    </submittedName>
</protein>
<dbReference type="Proteomes" id="UP001165960">
    <property type="component" value="Unassembled WGS sequence"/>
</dbReference>
<evidence type="ECO:0000313" key="1">
    <source>
        <dbReference type="EMBL" id="KAJ9071436.1"/>
    </source>
</evidence>
<reference evidence="1" key="1">
    <citation type="submission" date="2022-04" db="EMBL/GenBank/DDBJ databases">
        <title>Genome of the entomopathogenic fungus Entomophthora muscae.</title>
        <authorList>
            <person name="Elya C."/>
            <person name="Lovett B.R."/>
            <person name="Lee E."/>
            <person name="Macias A.M."/>
            <person name="Hajek A.E."/>
            <person name="De Bivort B.L."/>
            <person name="Kasson M.T."/>
            <person name="De Fine Licht H.H."/>
            <person name="Stajich J.E."/>
        </authorList>
    </citation>
    <scope>NUCLEOTIDE SEQUENCE</scope>
    <source>
        <strain evidence="1">Berkeley</strain>
    </source>
</reference>
<gene>
    <name evidence="1" type="ORF">DSO57_1036890</name>
</gene>
<evidence type="ECO:0000313" key="2">
    <source>
        <dbReference type="Proteomes" id="UP001165960"/>
    </source>
</evidence>
<comment type="caution">
    <text evidence="1">The sequence shown here is derived from an EMBL/GenBank/DDBJ whole genome shotgun (WGS) entry which is preliminary data.</text>
</comment>
<proteinExistence type="predicted"/>
<organism evidence="1 2">
    <name type="scientific">Entomophthora muscae</name>
    <dbReference type="NCBI Taxonomy" id="34485"/>
    <lineage>
        <taxon>Eukaryota</taxon>
        <taxon>Fungi</taxon>
        <taxon>Fungi incertae sedis</taxon>
        <taxon>Zoopagomycota</taxon>
        <taxon>Entomophthoromycotina</taxon>
        <taxon>Entomophthoromycetes</taxon>
        <taxon>Entomophthorales</taxon>
        <taxon>Entomophthoraceae</taxon>
        <taxon>Entomophthora</taxon>
    </lineage>
</organism>
<keyword evidence="2" id="KW-1185">Reference proteome</keyword>
<dbReference type="EMBL" id="QTSX02003212">
    <property type="protein sequence ID" value="KAJ9071436.1"/>
    <property type="molecule type" value="Genomic_DNA"/>
</dbReference>
<name>A0ACC2TAH0_9FUNG</name>
<accession>A0ACC2TAH0</accession>
<sequence length="277" mass="32985">MKRDMLLLIFAFLSVVVNQYTSSTPNYCLTLCQENPRIRKNIYRASDQERQLFYQALNEELNEQGSIIQILEKVAEVKLEQEDATDLFWLRTYLITVQRRLQLKHNDVKLLYWDFSSEGSPQAKLKGQSKILNGKFLGGKEVDNCWRFKKIDRYSTDVSLNPDNNCIERIPFAEILNMLKIDTKTILKSKNFEEVNFHIRKLWPRKQNDIWIPFQLQDPLFLFYMTYLDKLYTDWQIHNPTKANYALNHSGTRLPDFGLPIKQIIDRTTRLCYSYEY</sequence>